<gene>
    <name evidence="2" type="ORF">H9Q79_14325</name>
</gene>
<dbReference type="RefSeq" id="WP_118647181.1">
    <property type="nucleotide sequence ID" value="NZ_CP060635.1"/>
</dbReference>
<evidence type="ECO:0000313" key="3">
    <source>
        <dbReference type="Proteomes" id="UP000515860"/>
    </source>
</evidence>
<dbReference type="Pfam" id="PF10651">
    <property type="entry name" value="BppU_N"/>
    <property type="match status" value="1"/>
</dbReference>
<dbReference type="InterPro" id="IPR018913">
    <property type="entry name" value="BppU_N"/>
</dbReference>
<sequence length="194" mass="20917">MQIDYTLVMDFARPKKSYSILIAEGDQRSRVLKVVLMNNGKAMDLSDVQTATIKAVKPDEAIVFGDGTIETDGTGNPTNVVSYVLPADLSDVVGRTSVTVTLVSEAAERITTPEFYVIVGNQLYNENDYVSESDLTGFQDLLNRALAAVKKAEQLAVSLPCPYALSVVLGNTTYTYDGSAAVTVELTDGNNLSY</sequence>
<feature type="domain" description="BppU N-terminal" evidence="1">
    <location>
        <begin position="5"/>
        <end position="143"/>
    </location>
</feature>
<dbReference type="KEGG" id="whj:H9Q79_14325"/>
<organism evidence="2 3">
    <name type="scientific">Wansuia hejianensis</name>
    <dbReference type="NCBI Taxonomy" id="2763667"/>
    <lineage>
        <taxon>Bacteria</taxon>
        <taxon>Bacillati</taxon>
        <taxon>Bacillota</taxon>
        <taxon>Clostridia</taxon>
        <taxon>Lachnospirales</taxon>
        <taxon>Lachnospiraceae</taxon>
        <taxon>Wansuia</taxon>
    </lineage>
</organism>
<evidence type="ECO:0000313" key="2">
    <source>
        <dbReference type="EMBL" id="QNM08051.1"/>
    </source>
</evidence>
<accession>A0A7G9GB69</accession>
<keyword evidence="3" id="KW-1185">Reference proteome</keyword>
<dbReference type="AlphaFoldDB" id="A0A7G9GB69"/>
<reference evidence="2 3" key="1">
    <citation type="submission" date="2020-08" db="EMBL/GenBank/DDBJ databases">
        <authorList>
            <person name="Liu C."/>
            <person name="Sun Q."/>
        </authorList>
    </citation>
    <scope>NUCLEOTIDE SEQUENCE [LARGE SCALE GENOMIC DNA]</scope>
    <source>
        <strain evidence="2 3">NSJ-29</strain>
    </source>
</reference>
<proteinExistence type="predicted"/>
<evidence type="ECO:0000259" key="1">
    <source>
        <dbReference type="Pfam" id="PF10651"/>
    </source>
</evidence>
<dbReference type="Proteomes" id="UP000515860">
    <property type="component" value="Chromosome"/>
</dbReference>
<name>A0A7G9GB69_9FIRM</name>
<dbReference type="EMBL" id="CP060635">
    <property type="protein sequence ID" value="QNM08051.1"/>
    <property type="molecule type" value="Genomic_DNA"/>
</dbReference>
<dbReference type="Gene3D" id="2.60.40.3350">
    <property type="match status" value="1"/>
</dbReference>
<protein>
    <submittedName>
        <fullName evidence="2">BppU family phage baseplate upper protein</fullName>
    </submittedName>
</protein>